<evidence type="ECO:0000313" key="2">
    <source>
        <dbReference type="EMBL" id="KRR07658.1"/>
    </source>
</evidence>
<sequence length="71" mass="7879">MRAVYARSRALIRLQDAYRINLAELIEARAAPERSTATQIARAGAKRTTAIVEKTGDSGTRASRYREGDKQ</sequence>
<keyword evidence="3" id="KW-1185">Reference proteome</keyword>
<name>A0A0R3LSK6_9BRAD</name>
<organism evidence="2 3">
    <name type="scientific">Bradyrhizobium valentinum</name>
    <dbReference type="NCBI Taxonomy" id="1518501"/>
    <lineage>
        <taxon>Bacteria</taxon>
        <taxon>Pseudomonadati</taxon>
        <taxon>Pseudomonadota</taxon>
        <taxon>Alphaproteobacteria</taxon>
        <taxon>Hyphomicrobiales</taxon>
        <taxon>Nitrobacteraceae</taxon>
        <taxon>Bradyrhizobium</taxon>
    </lineage>
</organism>
<reference evidence="2 3" key="1">
    <citation type="submission" date="2014-03" db="EMBL/GenBank/DDBJ databases">
        <title>Bradyrhizobium valentinum sp. nov., isolated from effective nodules of Lupinus mariae-josephae, a lupine endemic of basic-lime soils in Eastern Spain.</title>
        <authorList>
            <person name="Duran D."/>
            <person name="Rey L."/>
            <person name="Navarro A."/>
            <person name="Busquets A."/>
            <person name="Imperial J."/>
            <person name="Ruiz-Argueso T."/>
        </authorList>
    </citation>
    <scope>NUCLEOTIDE SEQUENCE [LARGE SCALE GENOMIC DNA]</scope>
    <source>
        <strain evidence="2 3">LmjM3</strain>
    </source>
</reference>
<protein>
    <submittedName>
        <fullName evidence="2">Uncharacterized protein</fullName>
    </submittedName>
</protein>
<dbReference type="Proteomes" id="UP000051913">
    <property type="component" value="Unassembled WGS sequence"/>
</dbReference>
<evidence type="ECO:0000313" key="3">
    <source>
        <dbReference type="Proteomes" id="UP000051913"/>
    </source>
</evidence>
<gene>
    <name evidence="2" type="ORF">CP49_36865</name>
</gene>
<comment type="caution">
    <text evidence="2">The sequence shown here is derived from an EMBL/GenBank/DDBJ whole genome shotgun (WGS) entry which is preliminary data.</text>
</comment>
<dbReference type="EMBL" id="LLXX01000094">
    <property type="protein sequence ID" value="KRR07658.1"/>
    <property type="molecule type" value="Genomic_DNA"/>
</dbReference>
<dbReference type="AlphaFoldDB" id="A0A0R3LSK6"/>
<evidence type="ECO:0000256" key="1">
    <source>
        <dbReference type="SAM" id="MobiDB-lite"/>
    </source>
</evidence>
<accession>A0A0R3LSK6</accession>
<proteinExistence type="predicted"/>
<dbReference type="STRING" id="1518501.CQ10_40615"/>
<feature type="region of interest" description="Disordered" evidence="1">
    <location>
        <begin position="39"/>
        <end position="71"/>
    </location>
</feature>